<feature type="transmembrane region" description="Helical" evidence="6">
    <location>
        <begin position="198"/>
        <end position="218"/>
    </location>
</feature>
<dbReference type="GO" id="GO:0016020">
    <property type="term" value="C:membrane"/>
    <property type="evidence" value="ECO:0007669"/>
    <property type="project" value="UniProtKB-SubCell"/>
</dbReference>
<feature type="compositionally biased region" description="Polar residues" evidence="5">
    <location>
        <begin position="289"/>
        <end position="314"/>
    </location>
</feature>
<protein>
    <submittedName>
        <fullName evidence="7">RTA1 like protein-domain-containing protein</fullName>
    </submittedName>
</protein>
<evidence type="ECO:0000256" key="5">
    <source>
        <dbReference type="SAM" id="MobiDB-lite"/>
    </source>
</evidence>
<feature type="transmembrane region" description="Helical" evidence="6">
    <location>
        <begin position="75"/>
        <end position="96"/>
    </location>
</feature>
<name>A0A9P9J0P3_9HYPO</name>
<evidence type="ECO:0000256" key="1">
    <source>
        <dbReference type="ARBA" id="ARBA00004141"/>
    </source>
</evidence>
<evidence type="ECO:0000313" key="7">
    <source>
        <dbReference type="EMBL" id="KAH7140987.1"/>
    </source>
</evidence>
<feature type="transmembrane region" description="Helical" evidence="6">
    <location>
        <begin position="233"/>
        <end position="253"/>
    </location>
</feature>
<feature type="transmembrane region" description="Helical" evidence="6">
    <location>
        <begin position="41"/>
        <end position="63"/>
    </location>
</feature>
<feature type="region of interest" description="Disordered" evidence="5">
    <location>
        <begin position="281"/>
        <end position="314"/>
    </location>
</feature>
<dbReference type="Proteomes" id="UP000738349">
    <property type="component" value="Unassembled WGS sequence"/>
</dbReference>
<feature type="transmembrane region" description="Helical" evidence="6">
    <location>
        <begin position="116"/>
        <end position="134"/>
    </location>
</feature>
<evidence type="ECO:0000256" key="2">
    <source>
        <dbReference type="ARBA" id="ARBA00022692"/>
    </source>
</evidence>
<accession>A0A9P9J0P3</accession>
<sequence>MATGTFVLYHYDPSLAAAAIFVVLFALSAVFHVWQLRSKAWFMIPFLIGCAFEAVGYVGRAISATQSPDWTTMPYVLQSLLLLLGPTLLAASIYMILGRLIRLLDADNYSLIRPQWLTKVFVLGDVISFLAQSGGGGMLANAKSKADQDRGENIIIGGLGIQVVFFGFFMVVTVIFHRRIIANPTPRSLSIVVPWRQYILVLYTASVFIMVRSVFRIAEYVGGSDGTLQSTEVYIYVFDATLMFTVTALLNVYHPSKIIANQHKRMFSDSDVESDTYAMMNREHGGQSPVPQNVPSPYSNEQYSNYNPSRYQGK</sequence>
<feature type="transmembrane region" description="Helical" evidence="6">
    <location>
        <begin position="15"/>
        <end position="34"/>
    </location>
</feature>
<evidence type="ECO:0000256" key="4">
    <source>
        <dbReference type="ARBA" id="ARBA00023136"/>
    </source>
</evidence>
<gene>
    <name evidence="7" type="ORF">EDB81DRAFT_692559</name>
</gene>
<dbReference type="AlphaFoldDB" id="A0A9P9J0P3"/>
<keyword evidence="8" id="KW-1185">Reference proteome</keyword>
<comment type="caution">
    <text evidence="7">The sequence shown here is derived from an EMBL/GenBank/DDBJ whole genome shotgun (WGS) entry which is preliminary data.</text>
</comment>
<evidence type="ECO:0000313" key="8">
    <source>
        <dbReference type="Proteomes" id="UP000738349"/>
    </source>
</evidence>
<dbReference type="OrthoDB" id="3358017at2759"/>
<dbReference type="PANTHER" id="PTHR31465">
    <property type="entry name" value="PROTEIN RTA1-RELATED"/>
    <property type="match status" value="1"/>
</dbReference>
<dbReference type="EMBL" id="JAGMUV010000011">
    <property type="protein sequence ID" value="KAH7140987.1"/>
    <property type="molecule type" value="Genomic_DNA"/>
</dbReference>
<reference evidence="7" key="1">
    <citation type="journal article" date="2021" name="Nat. Commun.">
        <title>Genetic determinants of endophytism in the Arabidopsis root mycobiome.</title>
        <authorList>
            <person name="Mesny F."/>
            <person name="Miyauchi S."/>
            <person name="Thiergart T."/>
            <person name="Pickel B."/>
            <person name="Atanasova L."/>
            <person name="Karlsson M."/>
            <person name="Huettel B."/>
            <person name="Barry K.W."/>
            <person name="Haridas S."/>
            <person name="Chen C."/>
            <person name="Bauer D."/>
            <person name="Andreopoulos W."/>
            <person name="Pangilinan J."/>
            <person name="LaButti K."/>
            <person name="Riley R."/>
            <person name="Lipzen A."/>
            <person name="Clum A."/>
            <person name="Drula E."/>
            <person name="Henrissat B."/>
            <person name="Kohler A."/>
            <person name="Grigoriev I.V."/>
            <person name="Martin F.M."/>
            <person name="Hacquard S."/>
        </authorList>
    </citation>
    <scope>NUCLEOTIDE SEQUENCE</scope>
    <source>
        <strain evidence="7">MPI-CAGE-AT-0147</strain>
    </source>
</reference>
<evidence type="ECO:0000256" key="6">
    <source>
        <dbReference type="SAM" id="Phobius"/>
    </source>
</evidence>
<keyword evidence="3 6" id="KW-1133">Transmembrane helix</keyword>
<feature type="transmembrane region" description="Helical" evidence="6">
    <location>
        <begin position="154"/>
        <end position="177"/>
    </location>
</feature>
<keyword evidence="2 6" id="KW-0812">Transmembrane</keyword>
<comment type="subcellular location">
    <subcellularLocation>
        <location evidence="1">Membrane</location>
        <topology evidence="1">Multi-pass membrane protein</topology>
    </subcellularLocation>
</comment>
<evidence type="ECO:0000256" key="3">
    <source>
        <dbReference type="ARBA" id="ARBA00022989"/>
    </source>
</evidence>
<organism evidence="7 8">
    <name type="scientific">Dactylonectria macrodidyma</name>
    <dbReference type="NCBI Taxonomy" id="307937"/>
    <lineage>
        <taxon>Eukaryota</taxon>
        <taxon>Fungi</taxon>
        <taxon>Dikarya</taxon>
        <taxon>Ascomycota</taxon>
        <taxon>Pezizomycotina</taxon>
        <taxon>Sordariomycetes</taxon>
        <taxon>Hypocreomycetidae</taxon>
        <taxon>Hypocreales</taxon>
        <taxon>Nectriaceae</taxon>
        <taxon>Dactylonectria</taxon>
    </lineage>
</organism>
<dbReference type="InterPro" id="IPR007568">
    <property type="entry name" value="RTA1"/>
</dbReference>
<proteinExistence type="predicted"/>
<dbReference type="Pfam" id="PF04479">
    <property type="entry name" value="RTA1"/>
    <property type="match status" value="1"/>
</dbReference>
<keyword evidence="4 6" id="KW-0472">Membrane</keyword>
<dbReference type="PANTHER" id="PTHR31465:SF35">
    <property type="entry name" value="RTA1 DOMAIN PROTEIN-RELATED"/>
    <property type="match status" value="1"/>
</dbReference>